<evidence type="ECO:0000313" key="1">
    <source>
        <dbReference type="EMBL" id="MBM0274142.1"/>
    </source>
</evidence>
<gene>
    <name evidence="1" type="ORF">JM949_01015</name>
</gene>
<comment type="caution">
    <text evidence="1">The sequence shown here is derived from an EMBL/GenBank/DDBJ whole genome shotgun (WGS) entry which is preliminary data.</text>
</comment>
<evidence type="ECO:0000313" key="2">
    <source>
        <dbReference type="Proteomes" id="UP000622245"/>
    </source>
</evidence>
<evidence type="ECO:0008006" key="3">
    <source>
        <dbReference type="Google" id="ProtNLM"/>
    </source>
</evidence>
<reference evidence="1 2" key="1">
    <citation type="submission" date="2021-01" db="EMBL/GenBank/DDBJ databases">
        <title>Draft genome sequence of Micromonospora sp. strain STR1s_6.</title>
        <authorList>
            <person name="Karlyshev A."/>
            <person name="Jawad R."/>
        </authorList>
    </citation>
    <scope>NUCLEOTIDE SEQUENCE [LARGE SCALE GENOMIC DNA]</scope>
    <source>
        <strain evidence="1 2">STR1S-6</strain>
    </source>
</reference>
<accession>A0ABS1Y9T6</accession>
<dbReference type="Gene3D" id="2.60.120.40">
    <property type="match status" value="1"/>
</dbReference>
<protein>
    <recommendedName>
        <fullName evidence="3">Minor tail protein</fullName>
    </recommendedName>
</protein>
<dbReference type="RefSeq" id="WP_203146572.1">
    <property type="nucleotide sequence ID" value="NZ_JAEVHL010000002.1"/>
</dbReference>
<organism evidence="1 2">
    <name type="scientific">Micromonospora tarensis</name>
    <dbReference type="NCBI Taxonomy" id="2806100"/>
    <lineage>
        <taxon>Bacteria</taxon>
        <taxon>Bacillati</taxon>
        <taxon>Actinomycetota</taxon>
        <taxon>Actinomycetes</taxon>
        <taxon>Micromonosporales</taxon>
        <taxon>Micromonosporaceae</taxon>
        <taxon>Micromonospora</taxon>
    </lineage>
</organism>
<sequence length="171" mass="17531">MPGSTPIYGFPYLVNEVDPPDIGGATQALAERAEFQVARLDGAMVGFESASEVSPQSIPAAAGTPLRWQAATSNVGGFGKPNTTEWTVPTGGVYAATVQGLVSNGQSGRAFAQVVMANREFRTPFGGAGESGWGAAGIRRLTAGAVIRADLYCATATTVSSATLVVYRIGS</sequence>
<dbReference type="Proteomes" id="UP000622245">
    <property type="component" value="Unassembled WGS sequence"/>
</dbReference>
<keyword evidence="2" id="KW-1185">Reference proteome</keyword>
<dbReference type="EMBL" id="JAEVHL010000002">
    <property type="protein sequence ID" value="MBM0274142.1"/>
    <property type="molecule type" value="Genomic_DNA"/>
</dbReference>
<name>A0ABS1Y9T6_9ACTN</name>
<dbReference type="InterPro" id="IPR008983">
    <property type="entry name" value="Tumour_necrosis_fac-like_dom"/>
</dbReference>
<proteinExistence type="predicted"/>